<feature type="active site" description="Proton acceptor" evidence="4">
    <location>
        <position position="31"/>
    </location>
</feature>
<dbReference type="Gene3D" id="2.115.10.20">
    <property type="entry name" value="Glycosyl hydrolase domain, family 43"/>
    <property type="match status" value="1"/>
</dbReference>
<dbReference type="AlphaFoldDB" id="A0A3N4L8B9"/>
<dbReference type="GO" id="GO:0005975">
    <property type="term" value="P:carbohydrate metabolic process"/>
    <property type="evidence" value="ECO:0007669"/>
    <property type="project" value="InterPro"/>
</dbReference>
<evidence type="ECO:0000313" key="10">
    <source>
        <dbReference type="Proteomes" id="UP000277580"/>
    </source>
</evidence>
<evidence type="ECO:0000313" key="9">
    <source>
        <dbReference type="EMBL" id="RPB14245.1"/>
    </source>
</evidence>
<name>A0A3N4L8B9_9PEZI</name>
<dbReference type="PANTHER" id="PTHR42812">
    <property type="entry name" value="BETA-XYLOSIDASE"/>
    <property type="match status" value="1"/>
</dbReference>
<reference evidence="9 10" key="1">
    <citation type="journal article" date="2018" name="Nat. Ecol. Evol.">
        <title>Pezizomycetes genomes reveal the molecular basis of ectomycorrhizal truffle lifestyle.</title>
        <authorList>
            <person name="Murat C."/>
            <person name="Payen T."/>
            <person name="Noel B."/>
            <person name="Kuo A."/>
            <person name="Morin E."/>
            <person name="Chen J."/>
            <person name="Kohler A."/>
            <person name="Krizsan K."/>
            <person name="Balestrini R."/>
            <person name="Da Silva C."/>
            <person name="Montanini B."/>
            <person name="Hainaut M."/>
            <person name="Levati E."/>
            <person name="Barry K.W."/>
            <person name="Belfiori B."/>
            <person name="Cichocki N."/>
            <person name="Clum A."/>
            <person name="Dockter R.B."/>
            <person name="Fauchery L."/>
            <person name="Guy J."/>
            <person name="Iotti M."/>
            <person name="Le Tacon F."/>
            <person name="Lindquist E.A."/>
            <person name="Lipzen A."/>
            <person name="Malagnac F."/>
            <person name="Mello A."/>
            <person name="Molinier V."/>
            <person name="Miyauchi S."/>
            <person name="Poulain J."/>
            <person name="Riccioni C."/>
            <person name="Rubini A."/>
            <person name="Sitrit Y."/>
            <person name="Splivallo R."/>
            <person name="Traeger S."/>
            <person name="Wang M."/>
            <person name="Zifcakova L."/>
            <person name="Wipf D."/>
            <person name="Zambonelli A."/>
            <person name="Paolocci F."/>
            <person name="Nowrousian M."/>
            <person name="Ottonello S."/>
            <person name="Baldrian P."/>
            <person name="Spatafora J.W."/>
            <person name="Henrissat B."/>
            <person name="Nagy L.G."/>
            <person name="Aury J.M."/>
            <person name="Wincker P."/>
            <person name="Grigoriev I.V."/>
            <person name="Bonfante P."/>
            <person name="Martin F.M."/>
        </authorList>
    </citation>
    <scope>NUCLEOTIDE SEQUENCE [LARGE SCALE GENOMIC DNA]</scope>
    <source>
        <strain evidence="9 10">CCBAS932</strain>
    </source>
</reference>
<dbReference type="InterPro" id="IPR041542">
    <property type="entry name" value="GH43_C2"/>
</dbReference>
<proteinExistence type="inferred from homology"/>
<feature type="active site" description="Proton donor" evidence="4">
    <location>
        <position position="206"/>
    </location>
</feature>
<feature type="domain" description="Beta-xylosidase C-terminal Concanavalin A-like" evidence="8">
    <location>
        <begin position="340"/>
        <end position="529"/>
    </location>
</feature>
<keyword evidence="2 6" id="KW-0378">Hydrolase</keyword>
<dbReference type="InterPro" id="IPR013320">
    <property type="entry name" value="ConA-like_dom_sf"/>
</dbReference>
<feature type="chain" id="PRO_5018166618" evidence="7">
    <location>
        <begin position="20"/>
        <end position="559"/>
    </location>
</feature>
<dbReference type="EMBL" id="ML119118">
    <property type="protein sequence ID" value="RPB14245.1"/>
    <property type="molecule type" value="Genomic_DNA"/>
</dbReference>
<evidence type="ECO:0000256" key="6">
    <source>
        <dbReference type="RuleBase" id="RU361187"/>
    </source>
</evidence>
<dbReference type="PANTHER" id="PTHR42812:SF16">
    <property type="entry name" value="HYDROLASE, PUTATIVE (AFU_ORTHOLOGUE AFUA_7G06110)-RELATED"/>
    <property type="match status" value="1"/>
</dbReference>
<keyword evidence="10" id="KW-1185">Reference proteome</keyword>
<keyword evidence="3 6" id="KW-0326">Glycosidase</keyword>
<dbReference type="InParanoid" id="A0A3N4L8B9"/>
<organism evidence="9 10">
    <name type="scientific">Morchella conica CCBAS932</name>
    <dbReference type="NCBI Taxonomy" id="1392247"/>
    <lineage>
        <taxon>Eukaryota</taxon>
        <taxon>Fungi</taxon>
        <taxon>Dikarya</taxon>
        <taxon>Ascomycota</taxon>
        <taxon>Pezizomycotina</taxon>
        <taxon>Pezizomycetes</taxon>
        <taxon>Pezizales</taxon>
        <taxon>Morchellaceae</taxon>
        <taxon>Morchella</taxon>
    </lineage>
</organism>
<evidence type="ECO:0000256" key="1">
    <source>
        <dbReference type="ARBA" id="ARBA00009865"/>
    </source>
</evidence>
<keyword evidence="7" id="KW-0732">Signal</keyword>
<evidence type="ECO:0000256" key="7">
    <source>
        <dbReference type="SAM" id="SignalP"/>
    </source>
</evidence>
<dbReference type="SUPFAM" id="SSF75005">
    <property type="entry name" value="Arabinanase/levansucrase/invertase"/>
    <property type="match status" value="1"/>
</dbReference>
<dbReference type="STRING" id="1392247.A0A3N4L8B9"/>
<comment type="similarity">
    <text evidence="1 6">Belongs to the glycosyl hydrolase 43 family.</text>
</comment>
<protein>
    <submittedName>
        <fullName evidence="9">Beta-xylosidase</fullName>
    </submittedName>
</protein>
<feature type="signal peptide" evidence="7">
    <location>
        <begin position="1"/>
        <end position="19"/>
    </location>
</feature>
<evidence type="ECO:0000256" key="2">
    <source>
        <dbReference type="ARBA" id="ARBA00022801"/>
    </source>
</evidence>
<evidence type="ECO:0000256" key="5">
    <source>
        <dbReference type="PIRSR" id="PIRSR606710-2"/>
    </source>
</evidence>
<accession>A0A3N4L8B9</accession>
<dbReference type="InterPro" id="IPR023296">
    <property type="entry name" value="Glyco_hydro_beta-prop_sf"/>
</dbReference>
<dbReference type="CDD" id="cd18617">
    <property type="entry name" value="GH43_XynB-like"/>
    <property type="match status" value="1"/>
</dbReference>
<dbReference type="InterPro" id="IPR051795">
    <property type="entry name" value="Glycosyl_Hydrlase_43"/>
</dbReference>
<dbReference type="GO" id="GO:0004553">
    <property type="term" value="F:hydrolase activity, hydrolyzing O-glycosyl compounds"/>
    <property type="evidence" value="ECO:0007669"/>
    <property type="project" value="InterPro"/>
</dbReference>
<evidence type="ECO:0000256" key="4">
    <source>
        <dbReference type="PIRSR" id="PIRSR606710-1"/>
    </source>
</evidence>
<dbReference type="OrthoDB" id="2139957at2759"/>
<dbReference type="Pfam" id="PF04616">
    <property type="entry name" value="Glyco_hydro_43"/>
    <property type="match status" value="1"/>
</dbReference>
<evidence type="ECO:0000256" key="3">
    <source>
        <dbReference type="ARBA" id="ARBA00023295"/>
    </source>
</evidence>
<sequence>MLGRFLNLLVAGLVGLATALTNPIIPGFNPDPSILRVNDTYYIATSTFEYFPAVPIYKSQNLVDWELVSHAFDRPEALILYGVPTGAGVWAPTLRYLHGRFYVIGMTRWVYDPINRLFPRMFYASSADLVTWSDLTWTEPWGIDPDLFVDPVTNKTYLTHQGINNNVDRIWGIYQLTIDLDTGASTSDVQLIYNGTLPNNSSSRPEGPHLYYKDEYYYMLTAEGGTDDSHRATIARSRTPSGPWEPAPNNPILFNGGYGYRYLTVQSTGHADMVETPDGRWFMTFLARRNVNGSSPLGRETFMTPMEWVDGWPVVQAPISLIVDAPGLPDNSAPPDMFYDEFNSTCLGNDYYQLRTPYTANYELTQGVGGLPPLRMLPNIYTLSNRDTPSALLRKQKSLNMTFSAGLAVPHGGFETARQEVGLSVYLSEFQHQDVAVKNCKQGGGLCVWTQMIRNGTVNETWTPVEVEEGGELALWIRAEPLRYRFGWSVDGCEIEWVAEVESKWLAFAPTNYFVFTGAMWALYATSNGFPWPVGAEEVGFNWVKEEYWGEELPEVDKW</sequence>
<dbReference type="SUPFAM" id="SSF49899">
    <property type="entry name" value="Concanavalin A-like lectins/glucanases"/>
    <property type="match status" value="1"/>
</dbReference>
<feature type="site" description="Important for catalytic activity, responsible for pKa modulation of the active site Glu and correct orientation of both the proton donor and substrate" evidence="5">
    <location>
        <position position="144"/>
    </location>
</feature>
<dbReference type="Gene3D" id="2.60.120.200">
    <property type="match status" value="1"/>
</dbReference>
<dbReference type="Pfam" id="PF17851">
    <property type="entry name" value="GH43_C2"/>
    <property type="match status" value="1"/>
</dbReference>
<dbReference type="Proteomes" id="UP000277580">
    <property type="component" value="Unassembled WGS sequence"/>
</dbReference>
<evidence type="ECO:0000259" key="8">
    <source>
        <dbReference type="Pfam" id="PF17851"/>
    </source>
</evidence>
<dbReference type="InterPro" id="IPR006710">
    <property type="entry name" value="Glyco_hydro_43"/>
</dbReference>
<gene>
    <name evidence="9" type="ORF">P167DRAFT_534095</name>
</gene>